<comment type="caution">
    <text evidence="1">The sequence shown here is derived from an EMBL/GenBank/DDBJ whole genome shotgun (WGS) entry which is preliminary data.</text>
</comment>
<name>A0ABU6QQ92_9FABA</name>
<dbReference type="Proteomes" id="UP001341840">
    <property type="component" value="Unassembled WGS sequence"/>
</dbReference>
<sequence length="75" mass="7951">MGKDLTIVAISLSTLPGILSPHFIHAIGDMMKVLEPNTTSTSNPMEMAILSNVPRGQDHSSSGDVKDRALVFAST</sequence>
<accession>A0ABU6QQ92</accession>
<protein>
    <submittedName>
        <fullName evidence="1">Uncharacterized protein</fullName>
    </submittedName>
</protein>
<reference evidence="1 2" key="1">
    <citation type="journal article" date="2023" name="Plants (Basel)">
        <title>Bridging the Gap: Combining Genomics and Transcriptomics Approaches to Understand Stylosanthes scabra, an Orphan Legume from the Brazilian Caatinga.</title>
        <authorList>
            <person name="Ferreira-Neto J.R.C."/>
            <person name="da Silva M.D."/>
            <person name="Binneck E."/>
            <person name="de Melo N.F."/>
            <person name="da Silva R.H."/>
            <person name="de Melo A.L.T.M."/>
            <person name="Pandolfi V."/>
            <person name="Bustamante F.O."/>
            <person name="Brasileiro-Vidal A.C."/>
            <person name="Benko-Iseppon A.M."/>
        </authorList>
    </citation>
    <scope>NUCLEOTIDE SEQUENCE [LARGE SCALE GENOMIC DNA]</scope>
    <source>
        <tissue evidence="1">Leaves</tissue>
    </source>
</reference>
<keyword evidence="2" id="KW-1185">Reference proteome</keyword>
<proteinExistence type="predicted"/>
<gene>
    <name evidence="1" type="ORF">PIB30_076216</name>
</gene>
<dbReference type="EMBL" id="JASCZI010000993">
    <property type="protein sequence ID" value="MED6114018.1"/>
    <property type="molecule type" value="Genomic_DNA"/>
</dbReference>
<evidence type="ECO:0000313" key="1">
    <source>
        <dbReference type="EMBL" id="MED6114018.1"/>
    </source>
</evidence>
<organism evidence="1 2">
    <name type="scientific">Stylosanthes scabra</name>
    <dbReference type="NCBI Taxonomy" id="79078"/>
    <lineage>
        <taxon>Eukaryota</taxon>
        <taxon>Viridiplantae</taxon>
        <taxon>Streptophyta</taxon>
        <taxon>Embryophyta</taxon>
        <taxon>Tracheophyta</taxon>
        <taxon>Spermatophyta</taxon>
        <taxon>Magnoliopsida</taxon>
        <taxon>eudicotyledons</taxon>
        <taxon>Gunneridae</taxon>
        <taxon>Pentapetalae</taxon>
        <taxon>rosids</taxon>
        <taxon>fabids</taxon>
        <taxon>Fabales</taxon>
        <taxon>Fabaceae</taxon>
        <taxon>Papilionoideae</taxon>
        <taxon>50 kb inversion clade</taxon>
        <taxon>dalbergioids sensu lato</taxon>
        <taxon>Dalbergieae</taxon>
        <taxon>Pterocarpus clade</taxon>
        <taxon>Stylosanthes</taxon>
    </lineage>
</organism>
<evidence type="ECO:0000313" key="2">
    <source>
        <dbReference type="Proteomes" id="UP001341840"/>
    </source>
</evidence>